<keyword evidence="2" id="KW-0472">Membrane</keyword>
<feature type="transmembrane region" description="Helical" evidence="2">
    <location>
        <begin position="154"/>
        <end position="173"/>
    </location>
</feature>
<evidence type="ECO:0000256" key="2">
    <source>
        <dbReference type="SAM" id="Phobius"/>
    </source>
</evidence>
<feature type="transmembrane region" description="Helical" evidence="2">
    <location>
        <begin position="276"/>
        <end position="299"/>
    </location>
</feature>
<keyword evidence="2" id="KW-1133">Transmembrane helix</keyword>
<dbReference type="AlphaFoldDB" id="A0A448ZIT0"/>
<keyword evidence="4" id="KW-1185">Reference proteome</keyword>
<sequence>MTTPADIELASDPAWLKEETTPTPTTTTTNVTNTSDWVETNAAATTAVNNGSNNGQNTGSAADAAAQKTWNQYFRETFKRDGRLLLITLGIIICMNIPIVKWALYPFTIFSTWIHEFCHGMAAIIAGGSISKLQIFPDTSGLAYTSVNPNRRGFVSSAGYQGTAFIGFLLLIFRRTKRGPRTGTMIIACTMILTCILWIRNVFGVIFILAMGIAFAVLAWMLPSDHIRNLYIILAVTCSLNAITSVHNLFGSNNVVNGQSTSTDAHTMAEIKGGSYLLWAVLWLFLAIILTLMGIIFAIPGPDEVADFTCCGVCQDLGCFTLCNYPGQRCLSRIRARGNNDNDEGNTSNTNGGS</sequence>
<evidence type="ECO:0000313" key="3">
    <source>
        <dbReference type="EMBL" id="VEU41953.1"/>
    </source>
</evidence>
<feature type="region of interest" description="Disordered" evidence="1">
    <location>
        <begin position="10"/>
        <end position="30"/>
    </location>
</feature>
<proteinExistence type="predicted"/>
<evidence type="ECO:0000313" key="4">
    <source>
        <dbReference type="Proteomes" id="UP000291116"/>
    </source>
</evidence>
<accession>A0A448ZIT0</accession>
<feature type="transmembrane region" description="Helical" evidence="2">
    <location>
        <begin position="230"/>
        <end position="250"/>
    </location>
</feature>
<keyword evidence="2" id="KW-0812">Transmembrane</keyword>
<dbReference type="PANTHER" id="PTHR33979">
    <property type="entry name" value="OS02G0221600 PROTEIN"/>
    <property type="match status" value="1"/>
</dbReference>
<gene>
    <name evidence="3" type="ORF">PSNMU_V1.4_AUG-EV-PASAV3_0088990</name>
</gene>
<feature type="compositionally biased region" description="Low complexity" evidence="1">
    <location>
        <begin position="21"/>
        <end position="30"/>
    </location>
</feature>
<protein>
    <submittedName>
        <fullName evidence="3">Uncharacterized protein</fullName>
    </submittedName>
</protein>
<dbReference type="Pfam" id="PF13398">
    <property type="entry name" value="Peptidase_M50B"/>
    <property type="match status" value="1"/>
</dbReference>
<name>A0A448ZIT0_9STRA</name>
<reference evidence="3 4" key="1">
    <citation type="submission" date="2019-01" db="EMBL/GenBank/DDBJ databases">
        <authorList>
            <person name="Ferrante I. M."/>
        </authorList>
    </citation>
    <scope>NUCLEOTIDE SEQUENCE [LARGE SCALE GENOMIC DNA]</scope>
    <source>
        <strain evidence="3 4">B856</strain>
    </source>
</reference>
<organism evidence="3 4">
    <name type="scientific">Pseudo-nitzschia multistriata</name>
    <dbReference type="NCBI Taxonomy" id="183589"/>
    <lineage>
        <taxon>Eukaryota</taxon>
        <taxon>Sar</taxon>
        <taxon>Stramenopiles</taxon>
        <taxon>Ochrophyta</taxon>
        <taxon>Bacillariophyta</taxon>
        <taxon>Bacillariophyceae</taxon>
        <taxon>Bacillariophycidae</taxon>
        <taxon>Bacillariales</taxon>
        <taxon>Bacillariaceae</taxon>
        <taxon>Pseudo-nitzschia</taxon>
    </lineage>
</organism>
<feature type="transmembrane region" description="Helical" evidence="2">
    <location>
        <begin position="205"/>
        <end position="223"/>
    </location>
</feature>
<feature type="transmembrane region" description="Helical" evidence="2">
    <location>
        <begin position="84"/>
        <end position="104"/>
    </location>
</feature>
<dbReference type="InterPro" id="IPR049500">
    <property type="entry name" value="Peptidase_M50B-like"/>
</dbReference>
<evidence type="ECO:0000256" key="1">
    <source>
        <dbReference type="SAM" id="MobiDB-lite"/>
    </source>
</evidence>
<dbReference type="OrthoDB" id="40823at2759"/>
<dbReference type="PANTHER" id="PTHR33979:SF2">
    <property type="entry name" value="PEPTIDASE M50B-LIKE-DOMAIN-CONTAINING PROTEIN"/>
    <property type="match status" value="1"/>
</dbReference>
<dbReference type="Proteomes" id="UP000291116">
    <property type="component" value="Unassembled WGS sequence"/>
</dbReference>
<dbReference type="EMBL" id="CAACVS010000397">
    <property type="protein sequence ID" value="VEU41953.1"/>
    <property type="molecule type" value="Genomic_DNA"/>
</dbReference>